<dbReference type="AlphaFoldDB" id="A0A1M5Q2M4"/>
<organism evidence="2 3">
    <name type="scientific">Pollutimonas bauzanensis</name>
    <dbReference type="NCBI Taxonomy" id="658167"/>
    <lineage>
        <taxon>Bacteria</taxon>
        <taxon>Pseudomonadati</taxon>
        <taxon>Pseudomonadota</taxon>
        <taxon>Betaproteobacteria</taxon>
        <taxon>Burkholderiales</taxon>
        <taxon>Alcaligenaceae</taxon>
        <taxon>Pollutimonas</taxon>
    </lineage>
</organism>
<gene>
    <name evidence="2" type="ORF">SAMN04488135_102145</name>
</gene>
<reference evidence="2 3" key="1">
    <citation type="submission" date="2016-11" db="EMBL/GenBank/DDBJ databases">
        <authorList>
            <person name="Jaros S."/>
            <person name="Januszkiewicz K."/>
            <person name="Wedrychowicz H."/>
        </authorList>
    </citation>
    <scope>NUCLEOTIDE SEQUENCE [LARGE SCALE GENOMIC DNA]</scope>
    <source>
        <strain evidence="2 3">CGMCC 1.10190</strain>
    </source>
</reference>
<feature type="region of interest" description="Disordered" evidence="1">
    <location>
        <begin position="1"/>
        <end position="20"/>
    </location>
</feature>
<sequence>MENMGRFGSNAAESSTLGLPSLSCKENAYPAELSGGLEVTQKSNPRIKPQARLRHIRLQNLSAF</sequence>
<name>A0A1M5Q2M4_9BURK</name>
<dbReference type="EMBL" id="FQXE01000002">
    <property type="protein sequence ID" value="SHH08527.1"/>
    <property type="molecule type" value="Genomic_DNA"/>
</dbReference>
<dbReference type="Proteomes" id="UP000184226">
    <property type="component" value="Unassembled WGS sequence"/>
</dbReference>
<protein>
    <submittedName>
        <fullName evidence="2">Uncharacterized protein</fullName>
    </submittedName>
</protein>
<proteinExistence type="predicted"/>
<evidence type="ECO:0000313" key="3">
    <source>
        <dbReference type="Proteomes" id="UP000184226"/>
    </source>
</evidence>
<accession>A0A1M5Q2M4</accession>
<evidence type="ECO:0000256" key="1">
    <source>
        <dbReference type="SAM" id="MobiDB-lite"/>
    </source>
</evidence>
<keyword evidence="3" id="KW-1185">Reference proteome</keyword>
<evidence type="ECO:0000313" key="2">
    <source>
        <dbReference type="EMBL" id="SHH08527.1"/>
    </source>
</evidence>